<organism evidence="1 2">
    <name type="scientific">Rosa chinensis</name>
    <name type="common">China rose</name>
    <dbReference type="NCBI Taxonomy" id="74649"/>
    <lineage>
        <taxon>Eukaryota</taxon>
        <taxon>Viridiplantae</taxon>
        <taxon>Streptophyta</taxon>
        <taxon>Embryophyta</taxon>
        <taxon>Tracheophyta</taxon>
        <taxon>Spermatophyta</taxon>
        <taxon>Magnoliopsida</taxon>
        <taxon>eudicotyledons</taxon>
        <taxon>Gunneridae</taxon>
        <taxon>Pentapetalae</taxon>
        <taxon>rosids</taxon>
        <taxon>fabids</taxon>
        <taxon>Rosales</taxon>
        <taxon>Rosaceae</taxon>
        <taxon>Rosoideae</taxon>
        <taxon>Rosoideae incertae sedis</taxon>
        <taxon>Rosa</taxon>
    </lineage>
</organism>
<gene>
    <name evidence="1" type="ORF">RchiOBHm_Chr7g0192391</name>
</gene>
<dbReference type="Gramene" id="PRQ17196">
    <property type="protein sequence ID" value="PRQ17196"/>
    <property type="gene ID" value="RchiOBHm_Chr7g0192391"/>
</dbReference>
<accession>A0A2P6P5K0</accession>
<reference evidence="1 2" key="1">
    <citation type="journal article" date="2018" name="Nat. Genet.">
        <title>The Rosa genome provides new insights in the design of modern roses.</title>
        <authorList>
            <person name="Bendahmane M."/>
        </authorList>
    </citation>
    <scope>NUCLEOTIDE SEQUENCE [LARGE SCALE GENOMIC DNA]</scope>
    <source>
        <strain evidence="2">cv. Old Blush</strain>
    </source>
</reference>
<evidence type="ECO:0000313" key="2">
    <source>
        <dbReference type="Proteomes" id="UP000238479"/>
    </source>
</evidence>
<dbReference type="Proteomes" id="UP000238479">
    <property type="component" value="Chromosome 7"/>
</dbReference>
<protein>
    <submittedName>
        <fullName evidence="1">Uncharacterized protein</fullName>
    </submittedName>
</protein>
<proteinExistence type="predicted"/>
<comment type="caution">
    <text evidence="1">The sequence shown here is derived from an EMBL/GenBank/DDBJ whole genome shotgun (WGS) entry which is preliminary data.</text>
</comment>
<sequence length="85" mass="9264">MDPVLFLKPTSSYLENGGSTPGLDIEVLPESDGISIVTKLMRKKIMKAKFRLPPLSDATPAPQHTRSLFLGSFFCTCGKGTNVHK</sequence>
<dbReference type="AlphaFoldDB" id="A0A2P6P5K0"/>
<name>A0A2P6P5K0_ROSCH</name>
<dbReference type="EMBL" id="PDCK01000045">
    <property type="protein sequence ID" value="PRQ17196.1"/>
    <property type="molecule type" value="Genomic_DNA"/>
</dbReference>
<evidence type="ECO:0000313" key="1">
    <source>
        <dbReference type="EMBL" id="PRQ17196.1"/>
    </source>
</evidence>
<keyword evidence="2" id="KW-1185">Reference proteome</keyword>